<dbReference type="PANTHER" id="PTHR41309">
    <property type="entry name" value="MEMBRANE PROTEIN-RELATED"/>
    <property type="match status" value="1"/>
</dbReference>
<sequence length="217" mass="24066">MIWELVKKDIIFLVASLKSTLLSIILLALCLPLTGIGFGIVTPALVCYVGFYGVLAYEERSKMHLLNLALPVTRKEICISRYVYAIGLVIFMTILSSIGSILGVAAIGKEDLREFVLSLPFYMILMFSIAILYLSVMIPCIFKWGTIKARYILVGIYVVILIGSGSINGVVATEKISESLNRYLSGHNMLLLIIGALICWVISLKISLKIWEKKDVN</sequence>
<gene>
    <name evidence="2" type="ORF">H9872_06450</name>
</gene>
<comment type="caution">
    <text evidence="2">The sequence shown here is derived from an EMBL/GenBank/DDBJ whole genome shotgun (WGS) entry which is preliminary data.</text>
</comment>
<evidence type="ECO:0000313" key="3">
    <source>
        <dbReference type="Proteomes" id="UP000824229"/>
    </source>
</evidence>
<dbReference type="PANTHER" id="PTHR41309:SF2">
    <property type="entry name" value="MEMBRANE PROTEIN"/>
    <property type="match status" value="1"/>
</dbReference>
<dbReference type="Proteomes" id="UP000824229">
    <property type="component" value="Unassembled WGS sequence"/>
</dbReference>
<dbReference type="EMBL" id="JAHLFQ010000143">
    <property type="protein sequence ID" value="MBU3804378.1"/>
    <property type="molecule type" value="Genomic_DNA"/>
</dbReference>
<feature type="transmembrane region" description="Helical" evidence="1">
    <location>
        <begin position="35"/>
        <end position="57"/>
    </location>
</feature>
<feature type="transmembrane region" description="Helical" evidence="1">
    <location>
        <begin position="149"/>
        <end position="169"/>
    </location>
</feature>
<protein>
    <submittedName>
        <fullName evidence="2">ABC-2 transporter permease</fullName>
    </submittedName>
</protein>
<evidence type="ECO:0000313" key="2">
    <source>
        <dbReference type="EMBL" id="MBU3804378.1"/>
    </source>
</evidence>
<keyword evidence="1" id="KW-0812">Transmembrane</keyword>
<accession>A0A9E2NNF7</accession>
<proteinExistence type="predicted"/>
<feature type="transmembrane region" description="Helical" evidence="1">
    <location>
        <begin position="82"/>
        <end position="107"/>
    </location>
</feature>
<keyword evidence="1" id="KW-0472">Membrane</keyword>
<organism evidence="2 3">
    <name type="scientific">Candidatus Cellulosilyticum pullistercoris</name>
    <dbReference type="NCBI Taxonomy" id="2838521"/>
    <lineage>
        <taxon>Bacteria</taxon>
        <taxon>Bacillati</taxon>
        <taxon>Bacillota</taxon>
        <taxon>Clostridia</taxon>
        <taxon>Lachnospirales</taxon>
        <taxon>Cellulosilyticaceae</taxon>
        <taxon>Cellulosilyticum</taxon>
    </lineage>
</organism>
<name>A0A9E2NNF7_9FIRM</name>
<feature type="transmembrane region" description="Helical" evidence="1">
    <location>
        <begin position="189"/>
        <end position="208"/>
    </location>
</feature>
<feature type="transmembrane region" description="Helical" evidence="1">
    <location>
        <begin position="12"/>
        <end position="29"/>
    </location>
</feature>
<dbReference type="InterPro" id="IPR025699">
    <property type="entry name" value="ABC2_memb-like"/>
</dbReference>
<feature type="transmembrane region" description="Helical" evidence="1">
    <location>
        <begin position="119"/>
        <end position="142"/>
    </location>
</feature>
<dbReference type="Pfam" id="PF13346">
    <property type="entry name" value="ABC2_membrane_5"/>
    <property type="match status" value="1"/>
</dbReference>
<reference evidence="2" key="2">
    <citation type="submission" date="2021-04" db="EMBL/GenBank/DDBJ databases">
        <authorList>
            <person name="Gilroy R."/>
        </authorList>
    </citation>
    <scope>NUCLEOTIDE SEQUENCE</scope>
    <source>
        <strain evidence="2">B5-657</strain>
    </source>
</reference>
<keyword evidence="1" id="KW-1133">Transmembrane helix</keyword>
<evidence type="ECO:0000256" key="1">
    <source>
        <dbReference type="SAM" id="Phobius"/>
    </source>
</evidence>
<dbReference type="AlphaFoldDB" id="A0A9E2NNF7"/>
<reference evidence="2" key="1">
    <citation type="journal article" date="2021" name="PeerJ">
        <title>Extensive microbial diversity within the chicken gut microbiome revealed by metagenomics and culture.</title>
        <authorList>
            <person name="Gilroy R."/>
            <person name="Ravi A."/>
            <person name="Getino M."/>
            <person name="Pursley I."/>
            <person name="Horton D.L."/>
            <person name="Alikhan N.F."/>
            <person name="Baker D."/>
            <person name="Gharbi K."/>
            <person name="Hall N."/>
            <person name="Watson M."/>
            <person name="Adriaenssens E.M."/>
            <person name="Foster-Nyarko E."/>
            <person name="Jarju S."/>
            <person name="Secka A."/>
            <person name="Antonio M."/>
            <person name="Oren A."/>
            <person name="Chaudhuri R.R."/>
            <person name="La Ragione R."/>
            <person name="Hildebrand F."/>
            <person name="Pallen M.J."/>
        </authorList>
    </citation>
    <scope>NUCLEOTIDE SEQUENCE</scope>
    <source>
        <strain evidence="2">B5-657</strain>
    </source>
</reference>